<keyword evidence="3" id="KW-1185">Reference proteome</keyword>
<dbReference type="Pfam" id="PF00491">
    <property type="entry name" value="Arginase"/>
    <property type="match status" value="1"/>
</dbReference>
<dbReference type="SUPFAM" id="SSF52768">
    <property type="entry name" value="Arginase/deacetylase"/>
    <property type="match status" value="1"/>
</dbReference>
<dbReference type="Gene3D" id="3.40.800.10">
    <property type="entry name" value="Ureohydrolase domain"/>
    <property type="match status" value="1"/>
</dbReference>
<dbReference type="EMBL" id="BAAAGX010000037">
    <property type="protein sequence ID" value="GAA0278175.1"/>
    <property type="molecule type" value="Genomic_DNA"/>
</dbReference>
<comment type="caution">
    <text evidence="2">The sequence shown here is derived from an EMBL/GenBank/DDBJ whole genome shotgun (WGS) entry which is preliminary data.</text>
</comment>
<organism evidence="2 3">
    <name type="scientific">Cryptosporangium japonicum</name>
    <dbReference type="NCBI Taxonomy" id="80872"/>
    <lineage>
        <taxon>Bacteria</taxon>
        <taxon>Bacillati</taxon>
        <taxon>Actinomycetota</taxon>
        <taxon>Actinomycetes</taxon>
        <taxon>Cryptosporangiales</taxon>
        <taxon>Cryptosporangiaceae</taxon>
        <taxon>Cryptosporangium</taxon>
    </lineage>
</organism>
<feature type="region of interest" description="Disordered" evidence="1">
    <location>
        <begin position="1"/>
        <end position="24"/>
    </location>
</feature>
<protein>
    <recommendedName>
        <fullName evidence="4">Arginase</fullName>
    </recommendedName>
</protein>
<proteinExistence type="predicted"/>
<evidence type="ECO:0008006" key="4">
    <source>
        <dbReference type="Google" id="ProtNLM"/>
    </source>
</evidence>
<dbReference type="RefSeq" id="WP_344653939.1">
    <property type="nucleotide sequence ID" value="NZ_BAAAGX010000037.1"/>
</dbReference>
<evidence type="ECO:0000256" key="1">
    <source>
        <dbReference type="SAM" id="MobiDB-lite"/>
    </source>
</evidence>
<reference evidence="3" key="1">
    <citation type="journal article" date="2019" name="Int. J. Syst. Evol. Microbiol.">
        <title>The Global Catalogue of Microorganisms (GCM) 10K type strain sequencing project: providing services to taxonomists for standard genome sequencing and annotation.</title>
        <authorList>
            <consortium name="The Broad Institute Genomics Platform"/>
            <consortium name="The Broad Institute Genome Sequencing Center for Infectious Disease"/>
            <person name="Wu L."/>
            <person name="Ma J."/>
        </authorList>
    </citation>
    <scope>NUCLEOTIDE SEQUENCE [LARGE SCALE GENOMIC DNA]</scope>
    <source>
        <strain evidence="3">JCM 10425</strain>
    </source>
</reference>
<sequence>MAPRRGAPGLPRPGHRDAGVVLADARDLDPAEREALDASRVRRLSADPAALASALGDLGPVPVYVHLDIDVIDGAEVPGARFPSGPGPSVSQIEECLAAVCAAADVRAAYLACAWLPDRIGDLTTRGTITRLARALGADLRWPEPTGP</sequence>
<dbReference type="InterPro" id="IPR006035">
    <property type="entry name" value="Ureohydrolase"/>
</dbReference>
<gene>
    <name evidence="2" type="ORF">GCM10009539_77470</name>
</gene>
<accession>A0ABP3EVS4</accession>
<name>A0ABP3EVS4_9ACTN</name>
<dbReference type="InterPro" id="IPR023696">
    <property type="entry name" value="Ureohydrolase_dom_sf"/>
</dbReference>
<evidence type="ECO:0000313" key="2">
    <source>
        <dbReference type="EMBL" id="GAA0278175.1"/>
    </source>
</evidence>
<evidence type="ECO:0000313" key="3">
    <source>
        <dbReference type="Proteomes" id="UP001500967"/>
    </source>
</evidence>
<feature type="compositionally biased region" description="Basic and acidic residues" evidence="1">
    <location>
        <begin position="14"/>
        <end position="24"/>
    </location>
</feature>
<dbReference type="Proteomes" id="UP001500967">
    <property type="component" value="Unassembled WGS sequence"/>
</dbReference>